<reference evidence="1" key="1">
    <citation type="journal article" date="2022" name="bioRxiv">
        <title>Sequencing and chromosome-scale assembly of the giantPleurodeles waltlgenome.</title>
        <authorList>
            <person name="Brown T."/>
            <person name="Elewa A."/>
            <person name="Iarovenko S."/>
            <person name="Subramanian E."/>
            <person name="Araus A.J."/>
            <person name="Petzold A."/>
            <person name="Susuki M."/>
            <person name="Suzuki K.-i.T."/>
            <person name="Hayashi T."/>
            <person name="Toyoda A."/>
            <person name="Oliveira C."/>
            <person name="Osipova E."/>
            <person name="Leigh N.D."/>
            <person name="Simon A."/>
            <person name="Yun M.H."/>
        </authorList>
    </citation>
    <scope>NUCLEOTIDE SEQUENCE</scope>
    <source>
        <strain evidence="1">20211129_DDA</strain>
        <tissue evidence="1">Liver</tissue>
    </source>
</reference>
<dbReference type="Proteomes" id="UP001066276">
    <property type="component" value="Chromosome 12"/>
</dbReference>
<dbReference type="AlphaFoldDB" id="A0AAV7L0V7"/>
<evidence type="ECO:0000313" key="1">
    <source>
        <dbReference type="EMBL" id="KAJ1084637.1"/>
    </source>
</evidence>
<comment type="caution">
    <text evidence="1">The sequence shown here is derived from an EMBL/GenBank/DDBJ whole genome shotgun (WGS) entry which is preliminary data.</text>
</comment>
<protein>
    <submittedName>
        <fullName evidence="1">Uncharacterized protein</fullName>
    </submittedName>
</protein>
<proteinExistence type="predicted"/>
<sequence>MCGRTHVTSDGFLLHSASERPWDPFNAAKMIEPLTVLTLFRTARSHGRTEKEMLSTVFRMEVGGELREEGGCRKREGAGRGRVQV</sequence>
<dbReference type="EMBL" id="JANPWB010000016">
    <property type="protein sequence ID" value="KAJ1084637.1"/>
    <property type="molecule type" value="Genomic_DNA"/>
</dbReference>
<keyword evidence="2" id="KW-1185">Reference proteome</keyword>
<gene>
    <name evidence="1" type="ORF">NDU88_004783</name>
</gene>
<accession>A0AAV7L0V7</accession>
<organism evidence="1 2">
    <name type="scientific">Pleurodeles waltl</name>
    <name type="common">Iberian ribbed newt</name>
    <dbReference type="NCBI Taxonomy" id="8319"/>
    <lineage>
        <taxon>Eukaryota</taxon>
        <taxon>Metazoa</taxon>
        <taxon>Chordata</taxon>
        <taxon>Craniata</taxon>
        <taxon>Vertebrata</taxon>
        <taxon>Euteleostomi</taxon>
        <taxon>Amphibia</taxon>
        <taxon>Batrachia</taxon>
        <taxon>Caudata</taxon>
        <taxon>Salamandroidea</taxon>
        <taxon>Salamandridae</taxon>
        <taxon>Pleurodelinae</taxon>
        <taxon>Pleurodeles</taxon>
    </lineage>
</organism>
<evidence type="ECO:0000313" key="2">
    <source>
        <dbReference type="Proteomes" id="UP001066276"/>
    </source>
</evidence>
<name>A0AAV7L0V7_PLEWA</name>